<dbReference type="Gene3D" id="1.50.10.130">
    <property type="entry name" value="Terpene synthase, N-terminal domain"/>
    <property type="match status" value="1"/>
</dbReference>
<reference evidence="2 3" key="1">
    <citation type="journal article" date="2017" name="Front. Genet.">
        <title>Draft sequencing of the heterozygous diploid genome of Satsuma (Citrus unshiu Marc.) using a hybrid assembly approach.</title>
        <authorList>
            <person name="Shimizu T."/>
            <person name="Tanizawa Y."/>
            <person name="Mochizuki T."/>
            <person name="Nagasaki H."/>
            <person name="Yoshioka T."/>
            <person name="Toyoda A."/>
            <person name="Fujiyama A."/>
            <person name="Kaminuma E."/>
            <person name="Nakamura Y."/>
        </authorList>
    </citation>
    <scope>NUCLEOTIDE SEQUENCE [LARGE SCALE GENOMIC DNA]</scope>
    <source>
        <strain evidence="3">cv. Miyagawa wase</strain>
    </source>
</reference>
<dbReference type="InterPro" id="IPR001906">
    <property type="entry name" value="Terpene_synth_N"/>
</dbReference>
<evidence type="ECO:0000313" key="3">
    <source>
        <dbReference type="Proteomes" id="UP000236630"/>
    </source>
</evidence>
<dbReference type="SUPFAM" id="SSF48239">
    <property type="entry name" value="Terpenoid cyclases/Protein prenyltransferases"/>
    <property type="match status" value="1"/>
</dbReference>
<dbReference type="GO" id="GO:0010333">
    <property type="term" value="F:terpene synthase activity"/>
    <property type="evidence" value="ECO:0007669"/>
    <property type="project" value="InterPro"/>
</dbReference>
<accession>A0A2H5MWI4</accession>
<evidence type="ECO:0000259" key="1">
    <source>
        <dbReference type="Pfam" id="PF01397"/>
    </source>
</evidence>
<dbReference type="AlphaFoldDB" id="A0A2H5MWI4"/>
<organism evidence="2 3">
    <name type="scientific">Citrus unshiu</name>
    <name type="common">Satsuma mandarin</name>
    <name type="synonym">Citrus nobilis var. unshiu</name>
    <dbReference type="NCBI Taxonomy" id="55188"/>
    <lineage>
        <taxon>Eukaryota</taxon>
        <taxon>Viridiplantae</taxon>
        <taxon>Streptophyta</taxon>
        <taxon>Embryophyta</taxon>
        <taxon>Tracheophyta</taxon>
        <taxon>Spermatophyta</taxon>
        <taxon>Magnoliopsida</taxon>
        <taxon>eudicotyledons</taxon>
        <taxon>Gunneridae</taxon>
        <taxon>Pentapetalae</taxon>
        <taxon>rosids</taxon>
        <taxon>malvids</taxon>
        <taxon>Sapindales</taxon>
        <taxon>Rutaceae</taxon>
        <taxon>Aurantioideae</taxon>
        <taxon>Citrus</taxon>
    </lineage>
</organism>
<dbReference type="Proteomes" id="UP000236630">
    <property type="component" value="Unassembled WGS sequence"/>
</dbReference>
<gene>
    <name evidence="2" type="ORF">CUMW_273090</name>
</gene>
<dbReference type="EMBL" id="BDQV01001317">
    <property type="protein sequence ID" value="GAY31987.1"/>
    <property type="molecule type" value="Genomic_DNA"/>
</dbReference>
<protein>
    <recommendedName>
        <fullName evidence="1">Terpene synthase N-terminal domain-containing protein</fullName>
    </recommendedName>
</protein>
<feature type="domain" description="Terpene synthase N-terminal" evidence="1">
    <location>
        <begin position="24"/>
        <end position="90"/>
    </location>
</feature>
<proteinExistence type="predicted"/>
<dbReference type="InterPro" id="IPR036965">
    <property type="entry name" value="Terpene_synth_N_sf"/>
</dbReference>
<comment type="caution">
    <text evidence="2">The sequence shown here is derived from an EMBL/GenBank/DDBJ whole genome shotgun (WGS) entry which is preliminary data.</text>
</comment>
<evidence type="ECO:0000313" key="2">
    <source>
        <dbReference type="EMBL" id="GAY31987.1"/>
    </source>
</evidence>
<name>A0A2H5MWI4_CITUN</name>
<keyword evidence="3" id="KW-1185">Reference proteome</keyword>
<dbReference type="InterPro" id="IPR008930">
    <property type="entry name" value="Terpenoid_cyclase/PrenylTrfase"/>
</dbReference>
<sequence>MSSARLQQKEQPSESVQCLVSAKLDSSTIRVQGKEYKRQAEKLKGKVEIMIKYDVTKPLDQSELIDNLQRFGLAYHFEPEIRNTYCTIYTIIIVHSECVSIYLLCHAHVVKV</sequence>
<dbReference type="Pfam" id="PF01397">
    <property type="entry name" value="Terpene_synth"/>
    <property type="match status" value="1"/>
</dbReference>